<keyword evidence="1" id="KW-0472">Membrane</keyword>
<feature type="transmembrane region" description="Helical" evidence="1">
    <location>
        <begin position="169"/>
        <end position="192"/>
    </location>
</feature>
<feature type="transmembrane region" description="Helical" evidence="1">
    <location>
        <begin position="67"/>
        <end position="88"/>
    </location>
</feature>
<keyword evidence="1" id="KW-1133">Transmembrane helix</keyword>
<feature type="transmembrane region" description="Helical" evidence="1">
    <location>
        <begin position="410"/>
        <end position="443"/>
    </location>
</feature>
<name>A0ABS4DGR8_9CHLR</name>
<keyword evidence="3" id="KW-1185">Reference proteome</keyword>
<organism evidence="2 3">
    <name type="scientific">Candidatus Chloroploca mongolica</name>
    <dbReference type="NCBI Taxonomy" id="2528176"/>
    <lineage>
        <taxon>Bacteria</taxon>
        <taxon>Bacillati</taxon>
        <taxon>Chloroflexota</taxon>
        <taxon>Chloroflexia</taxon>
        <taxon>Chloroflexales</taxon>
        <taxon>Chloroflexineae</taxon>
        <taxon>Oscillochloridaceae</taxon>
        <taxon>Candidatus Chloroploca</taxon>
    </lineage>
</organism>
<dbReference type="SUPFAM" id="SSF48695">
    <property type="entry name" value="Multiheme cytochromes"/>
    <property type="match status" value="1"/>
</dbReference>
<feature type="transmembrane region" description="Helical" evidence="1">
    <location>
        <begin position="224"/>
        <end position="253"/>
    </location>
</feature>
<dbReference type="RefSeq" id="WP_135481591.1">
    <property type="nucleotide sequence ID" value="NZ_SIJK02000082.1"/>
</dbReference>
<dbReference type="EMBL" id="SIJK02000082">
    <property type="protein sequence ID" value="MBP1468641.1"/>
    <property type="molecule type" value="Genomic_DNA"/>
</dbReference>
<evidence type="ECO:0000256" key="1">
    <source>
        <dbReference type="SAM" id="Phobius"/>
    </source>
</evidence>
<comment type="caution">
    <text evidence="2">The sequence shown here is derived from an EMBL/GenBank/DDBJ whole genome shotgun (WGS) entry which is preliminary data.</text>
</comment>
<reference evidence="2 3" key="1">
    <citation type="submission" date="2021-03" db="EMBL/GenBank/DDBJ databases">
        <authorList>
            <person name="Grouzdev D.S."/>
        </authorList>
    </citation>
    <scope>NUCLEOTIDE SEQUENCE [LARGE SCALE GENOMIC DNA]</scope>
    <source>
        <strain evidence="2 3">M50-1</strain>
    </source>
</reference>
<gene>
    <name evidence="2" type="ORF">EYB53_023205</name>
</gene>
<proteinExistence type="predicted"/>
<keyword evidence="1" id="KW-0812">Transmembrane</keyword>
<evidence type="ECO:0000313" key="3">
    <source>
        <dbReference type="Proteomes" id="UP001193081"/>
    </source>
</evidence>
<protein>
    <submittedName>
        <fullName evidence="2">Zinc ribbon domain-containing protein</fullName>
    </submittedName>
</protein>
<feature type="transmembrane region" description="Helical" evidence="1">
    <location>
        <begin position="365"/>
        <end position="390"/>
    </location>
</feature>
<dbReference type="Proteomes" id="UP001193081">
    <property type="component" value="Unassembled WGS sequence"/>
</dbReference>
<evidence type="ECO:0000313" key="2">
    <source>
        <dbReference type="EMBL" id="MBP1468641.1"/>
    </source>
</evidence>
<dbReference type="InterPro" id="IPR036280">
    <property type="entry name" value="Multihaem_cyt_sf"/>
</dbReference>
<accession>A0ABS4DGR8</accession>
<sequence>MDFTTIASFASTSVTTSSTTANRPFTLAFCLTLFAYLIKVSQAAVARAEESIFNPGLSHIQGLHLPTWMLSEVFLITLGVLMIAEWYIDQDPDLRPVFEDMKTNLVKPGVNAAMQFGLIQGNGTFILGALAQQLSPESLQWLVAVGPGVAVASNNALDLHAQVGLVESLGWVLIIIGVVWAGITSVGTWLIASLRQTVMDTLIDFDEDDSLGLLRLLSFAEGGWTITMALVVIFLPLIALAITALTLLGLFLIRRWFERRAERTKVPCAHCQTPIFPTALFCPQCHQANEHPLQVGIFGQARHTPALDRTAHRLQLIGRKRCPVCAAHLPAKSIRQRCPSCHTVTFNDLSEANVFLRSLDQKLPLTLIICGVLGFVPLLGLVPGIIYYRMSLIASLRAYIPTSIGCFTRWGLRFAAMFLIMLQPFFLGWLTLPAMALMNYFVYRRVLQSMMGGLPQPVMAASAPAGMYTAMAGGASSAPIPVSLPPVPLPEVTQPMHLAGTDPRMAHNPSPPQRSCVACGEANPATYRFCTSCGATMEVDPPEPDV</sequence>